<proteinExistence type="predicted"/>
<organism evidence="2">
    <name type="scientific">Aureoumbra lagunensis</name>
    <dbReference type="NCBI Taxonomy" id="44058"/>
    <lineage>
        <taxon>Eukaryota</taxon>
        <taxon>Sar</taxon>
        <taxon>Stramenopiles</taxon>
        <taxon>Ochrophyta</taxon>
        <taxon>Pelagophyceae</taxon>
        <taxon>Pelagomonadales</taxon>
        <taxon>Aureoumbra</taxon>
    </lineage>
</organism>
<evidence type="ECO:0000313" key="2">
    <source>
        <dbReference type="EMBL" id="CAE0359425.1"/>
    </source>
</evidence>
<dbReference type="AlphaFoldDB" id="A0A7S3NGF4"/>
<gene>
    <name evidence="2" type="ORF">ALAG00032_LOCUS153</name>
</gene>
<accession>A0A7S3NGF4</accession>
<name>A0A7S3NGF4_9STRA</name>
<evidence type="ECO:0000256" key="1">
    <source>
        <dbReference type="SAM" id="MobiDB-lite"/>
    </source>
</evidence>
<protein>
    <submittedName>
        <fullName evidence="2">Uncharacterized protein</fullName>
    </submittedName>
</protein>
<dbReference type="EMBL" id="HBIJ01000197">
    <property type="protein sequence ID" value="CAE0359425.1"/>
    <property type="molecule type" value="Transcribed_RNA"/>
</dbReference>
<reference evidence="2" key="1">
    <citation type="submission" date="2021-01" db="EMBL/GenBank/DDBJ databases">
        <authorList>
            <person name="Corre E."/>
            <person name="Pelletier E."/>
            <person name="Niang G."/>
            <person name="Scheremetjew M."/>
            <person name="Finn R."/>
            <person name="Kale V."/>
            <person name="Holt S."/>
            <person name="Cochrane G."/>
            <person name="Meng A."/>
            <person name="Brown T."/>
            <person name="Cohen L."/>
        </authorList>
    </citation>
    <scope>NUCLEOTIDE SEQUENCE</scope>
    <source>
        <strain evidence="2">CCMP1510</strain>
    </source>
</reference>
<sequence>MSVAWLDGARHPDGKDIGARFGKRVAIEGVRRTTSRLDHVSSIDGKSYLTTEEKRNEKGLRATKFRLGFERRQNIEPYTERKEQEKVLEGRRQVRSQIRREQLLKNSDINRYNPITGAYDPFKKAKDERGGVKRLSDKPSEERIRAGEIYVRNSKYRFYTPTQYGSSDHVKRQELLLSGGLSKPKFSSILGVGRDEAPSFGVEDQFSKSCYQPRQSSLHGLVEKSKPGAYPPPHTSPSIRRKAHLVGATWRSTCE</sequence>
<feature type="region of interest" description="Disordered" evidence="1">
    <location>
        <begin position="220"/>
        <end position="242"/>
    </location>
</feature>